<sequence>MFLWSKTRLYAIDACVAVTVLVIVLYTRKRRLDENAFNVVHHSHSRFHNVHNFILPMAIFVFFFSVCVAADVDAEVSIGGDNDDDGGDYYYDDFASHVDDDDGDDDDKI</sequence>
<keyword evidence="1" id="KW-1133">Transmembrane helix</keyword>
<proteinExistence type="predicted"/>
<dbReference type="Proteomes" id="UP000762676">
    <property type="component" value="Unassembled WGS sequence"/>
</dbReference>
<feature type="transmembrane region" description="Helical" evidence="1">
    <location>
        <begin position="53"/>
        <end position="72"/>
    </location>
</feature>
<keyword evidence="1" id="KW-0472">Membrane</keyword>
<keyword evidence="1" id="KW-0812">Transmembrane</keyword>
<accession>A0AAV4JR27</accession>
<gene>
    <name evidence="2" type="ORF">ElyMa_003399900</name>
</gene>
<dbReference type="EMBL" id="BMAT01007001">
    <property type="protein sequence ID" value="GFS23831.1"/>
    <property type="molecule type" value="Genomic_DNA"/>
</dbReference>
<keyword evidence="3" id="KW-1185">Reference proteome</keyword>
<name>A0AAV4JR27_9GAST</name>
<dbReference type="AlphaFoldDB" id="A0AAV4JR27"/>
<evidence type="ECO:0000313" key="2">
    <source>
        <dbReference type="EMBL" id="GFS23831.1"/>
    </source>
</evidence>
<evidence type="ECO:0000313" key="3">
    <source>
        <dbReference type="Proteomes" id="UP000762676"/>
    </source>
</evidence>
<reference evidence="2 3" key="1">
    <citation type="journal article" date="2021" name="Elife">
        <title>Chloroplast acquisition without the gene transfer in kleptoplastic sea slugs, Plakobranchus ocellatus.</title>
        <authorList>
            <person name="Maeda T."/>
            <person name="Takahashi S."/>
            <person name="Yoshida T."/>
            <person name="Shimamura S."/>
            <person name="Takaki Y."/>
            <person name="Nagai Y."/>
            <person name="Toyoda A."/>
            <person name="Suzuki Y."/>
            <person name="Arimoto A."/>
            <person name="Ishii H."/>
            <person name="Satoh N."/>
            <person name="Nishiyama T."/>
            <person name="Hasebe M."/>
            <person name="Maruyama T."/>
            <person name="Minagawa J."/>
            <person name="Obokata J."/>
            <person name="Shigenobu S."/>
        </authorList>
    </citation>
    <scope>NUCLEOTIDE SEQUENCE [LARGE SCALE GENOMIC DNA]</scope>
</reference>
<organism evidence="2 3">
    <name type="scientific">Elysia marginata</name>
    <dbReference type="NCBI Taxonomy" id="1093978"/>
    <lineage>
        <taxon>Eukaryota</taxon>
        <taxon>Metazoa</taxon>
        <taxon>Spiralia</taxon>
        <taxon>Lophotrochozoa</taxon>
        <taxon>Mollusca</taxon>
        <taxon>Gastropoda</taxon>
        <taxon>Heterobranchia</taxon>
        <taxon>Euthyneura</taxon>
        <taxon>Panpulmonata</taxon>
        <taxon>Sacoglossa</taxon>
        <taxon>Placobranchoidea</taxon>
        <taxon>Plakobranchidae</taxon>
        <taxon>Elysia</taxon>
    </lineage>
</organism>
<protein>
    <submittedName>
        <fullName evidence="2">Uncharacterized protein</fullName>
    </submittedName>
</protein>
<feature type="transmembrane region" description="Helical" evidence="1">
    <location>
        <begin position="9"/>
        <end position="27"/>
    </location>
</feature>
<evidence type="ECO:0000256" key="1">
    <source>
        <dbReference type="SAM" id="Phobius"/>
    </source>
</evidence>
<comment type="caution">
    <text evidence="2">The sequence shown here is derived from an EMBL/GenBank/DDBJ whole genome shotgun (WGS) entry which is preliminary data.</text>
</comment>